<dbReference type="EnsemblPlants" id="OMERI01G00990.1">
    <property type="protein sequence ID" value="OMERI01G00990.1"/>
    <property type="gene ID" value="OMERI01G00990"/>
</dbReference>
<evidence type="ECO:0000313" key="3">
    <source>
        <dbReference type="Proteomes" id="UP000008021"/>
    </source>
</evidence>
<evidence type="ECO:0000256" key="1">
    <source>
        <dbReference type="SAM" id="MobiDB-lite"/>
    </source>
</evidence>
<sequence length="158" mass="16626">MVAALVGEGDVEDADTNGWGWRRRPSYLRGGGRQGGGYRHPPDPVAGGPVVEEKAASRSGYPPDPMGPPDPTVGGRRGRRLSPDPDPSATVGRRGRRRRLAVGGENAAVRRWGRWPQTSAVVGSASPKLVETGSGDRLSGDGGRRRLLEAGDERGGGR</sequence>
<organism evidence="2">
    <name type="scientific">Oryza meridionalis</name>
    <dbReference type="NCBI Taxonomy" id="40149"/>
    <lineage>
        <taxon>Eukaryota</taxon>
        <taxon>Viridiplantae</taxon>
        <taxon>Streptophyta</taxon>
        <taxon>Embryophyta</taxon>
        <taxon>Tracheophyta</taxon>
        <taxon>Spermatophyta</taxon>
        <taxon>Magnoliopsida</taxon>
        <taxon>Liliopsida</taxon>
        <taxon>Poales</taxon>
        <taxon>Poaceae</taxon>
        <taxon>BOP clade</taxon>
        <taxon>Oryzoideae</taxon>
        <taxon>Oryzeae</taxon>
        <taxon>Oryzinae</taxon>
        <taxon>Oryza</taxon>
    </lineage>
</organism>
<evidence type="ECO:0000313" key="2">
    <source>
        <dbReference type="EnsemblPlants" id="OMERI01G00990.1"/>
    </source>
</evidence>
<feature type="compositionally biased region" description="Basic and acidic residues" evidence="1">
    <location>
        <begin position="138"/>
        <end position="158"/>
    </location>
</feature>
<name>A0A0E0BWB1_9ORYZ</name>
<dbReference type="Proteomes" id="UP000008021">
    <property type="component" value="Chromosome 1"/>
</dbReference>
<keyword evidence="3" id="KW-1185">Reference proteome</keyword>
<accession>A0A0E0BWB1</accession>
<feature type="compositionally biased region" description="Pro residues" evidence="1">
    <location>
        <begin position="62"/>
        <end position="71"/>
    </location>
</feature>
<dbReference type="AlphaFoldDB" id="A0A0E0BWB1"/>
<dbReference type="Gramene" id="OMERI01G00990.1">
    <property type="protein sequence ID" value="OMERI01G00990.1"/>
    <property type="gene ID" value="OMERI01G00990"/>
</dbReference>
<proteinExistence type="predicted"/>
<feature type="region of interest" description="Disordered" evidence="1">
    <location>
        <begin position="1"/>
        <end position="105"/>
    </location>
</feature>
<protein>
    <submittedName>
        <fullName evidence="2">Uncharacterized protein</fullName>
    </submittedName>
</protein>
<feature type="region of interest" description="Disordered" evidence="1">
    <location>
        <begin position="119"/>
        <end position="158"/>
    </location>
</feature>
<dbReference type="HOGENOM" id="CLU_1672073_0_0_1"/>
<reference evidence="2" key="2">
    <citation type="submission" date="2018-05" db="EMBL/GenBank/DDBJ databases">
        <title>OmerRS3 (Oryza meridionalis Reference Sequence Version 3).</title>
        <authorList>
            <person name="Zhang J."/>
            <person name="Kudrna D."/>
            <person name="Lee S."/>
            <person name="Talag J."/>
            <person name="Welchert J."/>
            <person name="Wing R.A."/>
        </authorList>
    </citation>
    <scope>NUCLEOTIDE SEQUENCE [LARGE SCALE GENOMIC DNA]</scope>
    <source>
        <strain evidence="2">cv. OR44</strain>
    </source>
</reference>
<feature type="compositionally biased region" description="Gly residues" evidence="1">
    <location>
        <begin position="29"/>
        <end position="38"/>
    </location>
</feature>
<reference evidence="2" key="1">
    <citation type="submission" date="2015-04" db="UniProtKB">
        <authorList>
            <consortium name="EnsemblPlants"/>
        </authorList>
    </citation>
    <scope>IDENTIFICATION</scope>
</reference>